<feature type="domain" description="DUF6532" evidence="2">
    <location>
        <begin position="93"/>
        <end position="194"/>
    </location>
</feature>
<evidence type="ECO:0000256" key="1">
    <source>
        <dbReference type="SAM" id="MobiDB-lite"/>
    </source>
</evidence>
<evidence type="ECO:0000313" key="4">
    <source>
        <dbReference type="Proteomes" id="UP000053989"/>
    </source>
</evidence>
<reference evidence="3 4" key="1">
    <citation type="submission" date="2014-04" db="EMBL/GenBank/DDBJ databases">
        <authorList>
            <consortium name="DOE Joint Genome Institute"/>
            <person name="Kuo A."/>
            <person name="Kohler A."/>
            <person name="Nagy L.G."/>
            <person name="Floudas D."/>
            <person name="Copeland A."/>
            <person name="Barry K.W."/>
            <person name="Cichocki N."/>
            <person name="Veneault-Fourrey C."/>
            <person name="LaButti K."/>
            <person name="Lindquist E.A."/>
            <person name="Lipzen A."/>
            <person name="Lundell T."/>
            <person name="Morin E."/>
            <person name="Murat C."/>
            <person name="Sun H."/>
            <person name="Tunlid A."/>
            <person name="Henrissat B."/>
            <person name="Grigoriev I.V."/>
            <person name="Hibbett D.S."/>
            <person name="Martin F."/>
            <person name="Nordberg H.P."/>
            <person name="Cantor M.N."/>
            <person name="Hua S.X."/>
        </authorList>
    </citation>
    <scope>NUCLEOTIDE SEQUENCE [LARGE SCALE GENOMIC DNA]</scope>
    <source>
        <strain evidence="3 4">Foug A</strain>
    </source>
</reference>
<dbReference type="OrthoDB" id="2662476at2759"/>
<keyword evidence="4" id="KW-1185">Reference proteome</keyword>
<protein>
    <recommendedName>
        <fullName evidence="2">DUF6532 domain-containing protein</fullName>
    </recommendedName>
</protein>
<sequence length="243" mass="26978">MQLLAVCNQQTSEASHSAHRTAIDDMDDLETPISACLHPPPISQASLADVDPSPSQPKPTAVSIASGVMPEGNSNPSQLQFYTPPVCDIIEHAKQISHCDIASVNLFPLHVDFNHKATEYMNKVIAECRSRGLLIPKGWWPKYTSGITKLLWEDLGNWRSALKKKARTYVHEHYKWDAQNHCHVNTNTTRKLLECANAMANIFPEVFQDEVPCATVALVATAIKVALDEMVVEGKEVVFKHDV</sequence>
<dbReference type="InParanoid" id="A0A0C3DLN4"/>
<gene>
    <name evidence="3" type="ORF">SCLCIDRAFT_29085</name>
</gene>
<dbReference type="Pfam" id="PF20149">
    <property type="entry name" value="DUF6532"/>
    <property type="match status" value="2"/>
</dbReference>
<organism evidence="3 4">
    <name type="scientific">Scleroderma citrinum Foug A</name>
    <dbReference type="NCBI Taxonomy" id="1036808"/>
    <lineage>
        <taxon>Eukaryota</taxon>
        <taxon>Fungi</taxon>
        <taxon>Dikarya</taxon>
        <taxon>Basidiomycota</taxon>
        <taxon>Agaricomycotina</taxon>
        <taxon>Agaricomycetes</taxon>
        <taxon>Agaricomycetidae</taxon>
        <taxon>Boletales</taxon>
        <taxon>Sclerodermatineae</taxon>
        <taxon>Sclerodermataceae</taxon>
        <taxon>Scleroderma</taxon>
    </lineage>
</organism>
<dbReference type="Proteomes" id="UP000053989">
    <property type="component" value="Unassembled WGS sequence"/>
</dbReference>
<dbReference type="EMBL" id="KN822105">
    <property type="protein sequence ID" value="KIM57139.1"/>
    <property type="molecule type" value="Genomic_DNA"/>
</dbReference>
<feature type="region of interest" description="Disordered" evidence="1">
    <location>
        <begin position="44"/>
        <end position="76"/>
    </location>
</feature>
<name>A0A0C3DLN4_9AGAM</name>
<evidence type="ECO:0000259" key="2">
    <source>
        <dbReference type="Pfam" id="PF20149"/>
    </source>
</evidence>
<accession>A0A0C3DLN4</accession>
<dbReference type="HOGENOM" id="CLU_060373_0_0_1"/>
<dbReference type="AlphaFoldDB" id="A0A0C3DLN4"/>
<reference evidence="4" key="2">
    <citation type="submission" date="2015-01" db="EMBL/GenBank/DDBJ databases">
        <title>Evolutionary Origins and Diversification of the Mycorrhizal Mutualists.</title>
        <authorList>
            <consortium name="DOE Joint Genome Institute"/>
            <consortium name="Mycorrhizal Genomics Consortium"/>
            <person name="Kohler A."/>
            <person name="Kuo A."/>
            <person name="Nagy L.G."/>
            <person name="Floudas D."/>
            <person name="Copeland A."/>
            <person name="Barry K.W."/>
            <person name="Cichocki N."/>
            <person name="Veneault-Fourrey C."/>
            <person name="LaButti K."/>
            <person name="Lindquist E.A."/>
            <person name="Lipzen A."/>
            <person name="Lundell T."/>
            <person name="Morin E."/>
            <person name="Murat C."/>
            <person name="Riley R."/>
            <person name="Ohm R."/>
            <person name="Sun H."/>
            <person name="Tunlid A."/>
            <person name="Henrissat B."/>
            <person name="Grigoriev I.V."/>
            <person name="Hibbett D.S."/>
            <person name="Martin F."/>
        </authorList>
    </citation>
    <scope>NUCLEOTIDE SEQUENCE [LARGE SCALE GENOMIC DNA]</scope>
    <source>
        <strain evidence="4">Foug A</strain>
    </source>
</reference>
<feature type="domain" description="DUF6532" evidence="2">
    <location>
        <begin position="197"/>
        <end position="235"/>
    </location>
</feature>
<evidence type="ECO:0000313" key="3">
    <source>
        <dbReference type="EMBL" id="KIM57139.1"/>
    </source>
</evidence>
<proteinExistence type="predicted"/>
<dbReference type="InterPro" id="IPR045341">
    <property type="entry name" value="DUF6532"/>
</dbReference>